<evidence type="ECO:0000256" key="4">
    <source>
        <dbReference type="ARBA" id="ARBA00022723"/>
    </source>
</evidence>
<comment type="function">
    <text evidence="8">Catalyzes the hydrolytic deamination of guanine, producing xanthine and ammonia.</text>
</comment>
<comment type="similarity">
    <text evidence="2 8">Belongs to the metallo-dependent hydrolases superfamily. ATZ/TRZ family.</text>
</comment>
<evidence type="ECO:0000256" key="3">
    <source>
        <dbReference type="ARBA" id="ARBA00012781"/>
    </source>
</evidence>
<dbReference type="Gene3D" id="3.20.20.140">
    <property type="entry name" value="Metal-dependent hydrolases"/>
    <property type="match status" value="1"/>
</dbReference>
<evidence type="ECO:0000256" key="8">
    <source>
        <dbReference type="RuleBase" id="RU366009"/>
    </source>
</evidence>
<evidence type="ECO:0000313" key="10">
    <source>
        <dbReference type="EMBL" id="MBC5628762.1"/>
    </source>
</evidence>
<gene>
    <name evidence="10" type="primary">guaD</name>
    <name evidence="10" type="ORF">H8S20_07655</name>
</gene>
<dbReference type="Proteomes" id="UP000596929">
    <property type="component" value="Unassembled WGS sequence"/>
</dbReference>
<organism evidence="10 11">
    <name type="scientific">Clostridium hominis</name>
    <dbReference type="NCBI Taxonomy" id="2763036"/>
    <lineage>
        <taxon>Bacteria</taxon>
        <taxon>Bacillati</taxon>
        <taxon>Bacillota</taxon>
        <taxon>Clostridia</taxon>
        <taxon>Eubacteriales</taxon>
        <taxon>Clostridiaceae</taxon>
        <taxon>Clostridium</taxon>
    </lineage>
</organism>
<protein>
    <recommendedName>
        <fullName evidence="3 7">Guanine deaminase</fullName>
        <shortName evidence="8">Guanase</shortName>
        <ecNumber evidence="3 7">3.5.4.3</ecNumber>
    </recommendedName>
    <alternativeName>
        <fullName evidence="8">Guanine aminohydrolase</fullName>
    </alternativeName>
</protein>
<evidence type="ECO:0000256" key="2">
    <source>
        <dbReference type="ARBA" id="ARBA00006745"/>
    </source>
</evidence>
<proteinExistence type="inferred from homology"/>
<keyword evidence="4 8" id="KW-0479">Metal-binding</keyword>
<dbReference type="RefSeq" id="WP_186859720.1">
    <property type="nucleotide sequence ID" value="NZ_JACOOO010000014.1"/>
</dbReference>
<dbReference type="EMBL" id="JACOOO010000014">
    <property type="protein sequence ID" value="MBC5628762.1"/>
    <property type="molecule type" value="Genomic_DNA"/>
</dbReference>
<dbReference type="PANTHER" id="PTHR11271:SF6">
    <property type="entry name" value="GUANINE DEAMINASE"/>
    <property type="match status" value="1"/>
</dbReference>
<dbReference type="PANTHER" id="PTHR11271">
    <property type="entry name" value="GUANINE DEAMINASE"/>
    <property type="match status" value="1"/>
</dbReference>
<keyword evidence="11" id="KW-1185">Reference proteome</keyword>
<dbReference type="NCBIfam" id="TIGR02967">
    <property type="entry name" value="guan_deamin"/>
    <property type="match status" value="1"/>
</dbReference>
<feature type="domain" description="Amidohydrolase-related" evidence="9">
    <location>
        <begin position="59"/>
        <end position="421"/>
    </location>
</feature>
<sequence>MSNLYCIKGDILYTKDFGSFETIESGYILIEDSKVKGVYKNLPEKFLKVKVTDYKNSLIIPGLVDLHLHAPQFPNIGLGLDKELIPWLETYTFPEESKYDDIEYSKKVYSKLIKEIWKYGTTRCCVFATIHKESCKLLIELFNTSGLGAYVGKVNMDYDSPINLLEDTDNSINDTEELLKEYRDKFPLVKPIITPRFVPSCSDKLLKSLGELAIKYNVPVQSHLSENRGEIKMVADRYPNEPNYASVYNSSNLLGQTKTIMAHCIHLSDEEITLLSNKNVYVAHCPTSNVNLSSGIAAIRKLINNGVKVGLATDISGGHTLSLIEVMAYTMQMSNLKWIESNYQDAPLTTAEMFYLATKGGGNFFGSVGSFEEGYDFDALVIDDSKEEPFNYLSLEERLQKFIYSGDYKKIKARYINGNIVNEPNL</sequence>
<evidence type="ECO:0000259" key="9">
    <source>
        <dbReference type="Pfam" id="PF01979"/>
    </source>
</evidence>
<dbReference type="InterPro" id="IPR032466">
    <property type="entry name" value="Metal_Hydrolase"/>
</dbReference>
<dbReference type="InterPro" id="IPR051607">
    <property type="entry name" value="Metallo-dep_hydrolases"/>
</dbReference>
<evidence type="ECO:0000256" key="1">
    <source>
        <dbReference type="ARBA" id="ARBA00004984"/>
    </source>
</evidence>
<comment type="caution">
    <text evidence="10">The sequence shown here is derived from an EMBL/GenBank/DDBJ whole genome shotgun (WGS) entry which is preliminary data.</text>
</comment>
<dbReference type="SUPFAM" id="SSF51556">
    <property type="entry name" value="Metallo-dependent hydrolases"/>
    <property type="match status" value="1"/>
</dbReference>
<dbReference type="InterPro" id="IPR006680">
    <property type="entry name" value="Amidohydro-rel"/>
</dbReference>
<comment type="cofactor">
    <cofactor evidence="8">
        <name>Zn(2+)</name>
        <dbReference type="ChEBI" id="CHEBI:29105"/>
    </cofactor>
    <text evidence="8">Binds 1 zinc ion per subunit.</text>
</comment>
<dbReference type="GO" id="GO:0008892">
    <property type="term" value="F:guanine deaminase activity"/>
    <property type="evidence" value="ECO:0007669"/>
    <property type="project" value="UniProtKB-EC"/>
</dbReference>
<dbReference type="SUPFAM" id="SSF51338">
    <property type="entry name" value="Composite domain of metallo-dependent hydrolases"/>
    <property type="match status" value="1"/>
</dbReference>
<evidence type="ECO:0000256" key="5">
    <source>
        <dbReference type="ARBA" id="ARBA00022801"/>
    </source>
</evidence>
<keyword evidence="6 8" id="KW-0862">Zinc</keyword>
<keyword evidence="5 8" id="KW-0378">Hydrolase</keyword>
<reference evidence="10 11" key="1">
    <citation type="submission" date="2020-08" db="EMBL/GenBank/DDBJ databases">
        <title>Genome public.</title>
        <authorList>
            <person name="Liu C."/>
            <person name="Sun Q."/>
        </authorList>
    </citation>
    <scope>NUCLEOTIDE SEQUENCE [LARGE SCALE GENOMIC DNA]</scope>
    <source>
        <strain evidence="10 11">NSJ-6</strain>
    </source>
</reference>
<dbReference type="InterPro" id="IPR011059">
    <property type="entry name" value="Metal-dep_hydrolase_composite"/>
</dbReference>
<evidence type="ECO:0000256" key="7">
    <source>
        <dbReference type="NCBIfam" id="TIGR02967"/>
    </source>
</evidence>
<dbReference type="Pfam" id="PF01979">
    <property type="entry name" value="Amidohydro_1"/>
    <property type="match status" value="1"/>
</dbReference>
<comment type="catalytic activity">
    <reaction evidence="8">
        <text>guanine + H2O + H(+) = xanthine + NH4(+)</text>
        <dbReference type="Rhea" id="RHEA:14665"/>
        <dbReference type="ChEBI" id="CHEBI:15377"/>
        <dbReference type="ChEBI" id="CHEBI:15378"/>
        <dbReference type="ChEBI" id="CHEBI:16235"/>
        <dbReference type="ChEBI" id="CHEBI:17712"/>
        <dbReference type="ChEBI" id="CHEBI:28938"/>
        <dbReference type="EC" id="3.5.4.3"/>
    </reaction>
</comment>
<evidence type="ECO:0000313" key="11">
    <source>
        <dbReference type="Proteomes" id="UP000596929"/>
    </source>
</evidence>
<dbReference type="EC" id="3.5.4.3" evidence="3 7"/>
<dbReference type="InterPro" id="IPR014311">
    <property type="entry name" value="Guanine_deaminase"/>
</dbReference>
<name>A0ABR7DBP5_9CLOT</name>
<accession>A0ABR7DBP5</accession>
<dbReference type="Gene3D" id="2.30.40.10">
    <property type="entry name" value="Urease, subunit C, domain 1"/>
    <property type="match status" value="1"/>
</dbReference>
<evidence type="ECO:0000256" key="6">
    <source>
        <dbReference type="ARBA" id="ARBA00022833"/>
    </source>
</evidence>
<comment type="pathway">
    <text evidence="1 8">Purine metabolism; guanine degradation; xanthine from guanine: step 1/1.</text>
</comment>